<dbReference type="NCBIfam" id="TIGR00466">
    <property type="entry name" value="kdsB"/>
    <property type="match status" value="1"/>
</dbReference>
<name>A0A9D2KM83_9BACT</name>
<dbReference type="InterPro" id="IPR029044">
    <property type="entry name" value="Nucleotide-diphossugar_trans"/>
</dbReference>
<comment type="caution">
    <text evidence="5">The sequence shown here is derived from an EMBL/GenBank/DDBJ whole genome shotgun (WGS) entry which is preliminary data.</text>
</comment>
<reference evidence="5" key="1">
    <citation type="journal article" date="2021" name="PeerJ">
        <title>Extensive microbial diversity within the chicken gut microbiome revealed by metagenomics and culture.</title>
        <authorList>
            <person name="Gilroy R."/>
            <person name="Ravi A."/>
            <person name="Getino M."/>
            <person name="Pursley I."/>
            <person name="Horton D.L."/>
            <person name="Alikhan N.F."/>
            <person name="Baker D."/>
            <person name="Gharbi K."/>
            <person name="Hall N."/>
            <person name="Watson M."/>
            <person name="Adriaenssens E.M."/>
            <person name="Foster-Nyarko E."/>
            <person name="Jarju S."/>
            <person name="Secka A."/>
            <person name="Antonio M."/>
            <person name="Oren A."/>
            <person name="Chaudhuri R.R."/>
            <person name="La Ragione R."/>
            <person name="Hildebrand F."/>
            <person name="Pallen M.J."/>
        </authorList>
    </citation>
    <scope>NUCLEOTIDE SEQUENCE</scope>
    <source>
        <strain evidence="5">CHK186-16707</strain>
    </source>
</reference>
<dbReference type="HAMAP" id="MF_00057">
    <property type="entry name" value="KdsB"/>
    <property type="match status" value="1"/>
</dbReference>
<dbReference type="PANTHER" id="PTHR42866">
    <property type="entry name" value="3-DEOXY-MANNO-OCTULOSONATE CYTIDYLYLTRANSFERASE"/>
    <property type="match status" value="1"/>
</dbReference>
<dbReference type="Proteomes" id="UP000824225">
    <property type="component" value="Unassembled WGS sequence"/>
</dbReference>
<gene>
    <name evidence="4 5" type="primary">kdsB</name>
    <name evidence="5" type="ORF">H9962_05420</name>
</gene>
<dbReference type="SUPFAM" id="SSF53448">
    <property type="entry name" value="Nucleotide-diphospho-sugar transferases"/>
    <property type="match status" value="1"/>
</dbReference>
<evidence type="ECO:0000256" key="3">
    <source>
        <dbReference type="ARBA" id="ARBA00022985"/>
    </source>
</evidence>
<organism evidence="5 6">
    <name type="scientific">Candidatus Mailhella merdigallinarum</name>
    <dbReference type="NCBI Taxonomy" id="2838658"/>
    <lineage>
        <taxon>Bacteria</taxon>
        <taxon>Pseudomonadati</taxon>
        <taxon>Thermodesulfobacteriota</taxon>
        <taxon>Desulfovibrionia</taxon>
        <taxon>Desulfovibrionales</taxon>
        <taxon>Desulfovibrionaceae</taxon>
        <taxon>Mailhella</taxon>
    </lineage>
</organism>
<dbReference type="GO" id="GO:0009103">
    <property type="term" value="P:lipopolysaccharide biosynthetic process"/>
    <property type="evidence" value="ECO:0007669"/>
    <property type="project" value="UniProtKB-UniRule"/>
</dbReference>
<comment type="similarity">
    <text evidence="4">Belongs to the KdsB family.</text>
</comment>
<accession>A0A9D2KM83</accession>
<comment type="catalytic activity">
    <reaction evidence="4">
        <text>3-deoxy-alpha-D-manno-oct-2-ulosonate + CTP = CMP-3-deoxy-beta-D-manno-octulosonate + diphosphate</text>
        <dbReference type="Rhea" id="RHEA:23448"/>
        <dbReference type="ChEBI" id="CHEBI:33019"/>
        <dbReference type="ChEBI" id="CHEBI:37563"/>
        <dbReference type="ChEBI" id="CHEBI:85986"/>
        <dbReference type="ChEBI" id="CHEBI:85987"/>
        <dbReference type="EC" id="2.7.7.38"/>
    </reaction>
</comment>
<dbReference type="Pfam" id="PF02348">
    <property type="entry name" value="CTP_transf_3"/>
    <property type="match status" value="1"/>
</dbReference>
<keyword evidence="3 4" id="KW-0448">Lipopolysaccharide biosynthesis</keyword>
<dbReference type="EC" id="2.7.7.38" evidence="4"/>
<proteinExistence type="inferred from homology"/>
<dbReference type="NCBIfam" id="NF003952">
    <property type="entry name" value="PRK05450.1-5"/>
    <property type="match status" value="1"/>
</dbReference>
<evidence type="ECO:0000313" key="5">
    <source>
        <dbReference type="EMBL" id="HJA08612.1"/>
    </source>
</evidence>
<evidence type="ECO:0000256" key="4">
    <source>
        <dbReference type="HAMAP-Rule" id="MF_00057"/>
    </source>
</evidence>
<dbReference type="InterPro" id="IPR003329">
    <property type="entry name" value="Cytidylyl_trans"/>
</dbReference>
<reference evidence="5" key="2">
    <citation type="submission" date="2021-04" db="EMBL/GenBank/DDBJ databases">
        <authorList>
            <person name="Gilroy R."/>
        </authorList>
    </citation>
    <scope>NUCLEOTIDE SEQUENCE</scope>
    <source>
        <strain evidence="5">CHK186-16707</strain>
    </source>
</reference>
<dbReference type="GO" id="GO:0005829">
    <property type="term" value="C:cytosol"/>
    <property type="evidence" value="ECO:0007669"/>
    <property type="project" value="TreeGrafter"/>
</dbReference>
<dbReference type="PANTHER" id="PTHR42866:SF2">
    <property type="entry name" value="3-DEOXY-MANNO-OCTULOSONATE CYTIDYLYLTRANSFERASE, MITOCHONDRIAL"/>
    <property type="match status" value="1"/>
</dbReference>
<dbReference type="Gene3D" id="3.90.550.10">
    <property type="entry name" value="Spore Coat Polysaccharide Biosynthesis Protein SpsA, Chain A"/>
    <property type="match status" value="1"/>
</dbReference>
<keyword evidence="1 4" id="KW-0808">Transferase</keyword>
<dbReference type="InterPro" id="IPR004528">
    <property type="entry name" value="KdsB"/>
</dbReference>
<keyword evidence="4" id="KW-0963">Cytoplasm</keyword>
<protein>
    <recommendedName>
        <fullName evidence="4">3-deoxy-manno-octulosonate cytidylyltransferase</fullName>
        <ecNumber evidence="4">2.7.7.38</ecNumber>
    </recommendedName>
    <alternativeName>
        <fullName evidence="4">CMP-2-keto-3-deoxyoctulosonic acid synthase</fullName>
        <shortName evidence="4">CKS</shortName>
        <shortName evidence="4">CMP-KDO synthase</shortName>
    </alternativeName>
</protein>
<sequence>MSTFSCYGIIPARYASSRLPGKPLADIGGRPMFWHVWQRARRCAALDGVWLATDDERVVAAAAELDVPCVSTSPDHPSGTDRVREAAVRLNLPMDAVIVNIQGDEPLLEPAMLDELTAPFADGKVGACTLATPLDPADPADAALIASPHQVKVVMDEAGDALYFSRAPIPFARDASLPPRFAGHVGLYAFRRDVLERVATLPPSPLEQLEKLEQLRLLEHRIPLRVALTRWRTHGVDTPEDLEAVRAIITAEPARALQSA</sequence>
<evidence type="ECO:0000313" key="6">
    <source>
        <dbReference type="Proteomes" id="UP000824225"/>
    </source>
</evidence>
<evidence type="ECO:0000256" key="1">
    <source>
        <dbReference type="ARBA" id="ARBA00022679"/>
    </source>
</evidence>
<dbReference type="EMBL" id="DXAN01000017">
    <property type="protein sequence ID" value="HJA08612.1"/>
    <property type="molecule type" value="Genomic_DNA"/>
</dbReference>
<dbReference type="GO" id="GO:0033468">
    <property type="term" value="P:CMP-keto-3-deoxy-D-manno-octulosonic acid biosynthetic process"/>
    <property type="evidence" value="ECO:0007669"/>
    <property type="project" value="UniProtKB-UniRule"/>
</dbReference>
<evidence type="ECO:0000256" key="2">
    <source>
        <dbReference type="ARBA" id="ARBA00022695"/>
    </source>
</evidence>
<dbReference type="GO" id="GO:0008690">
    <property type="term" value="F:3-deoxy-manno-octulosonate cytidylyltransferase activity"/>
    <property type="evidence" value="ECO:0007669"/>
    <property type="project" value="UniProtKB-UniRule"/>
</dbReference>
<dbReference type="NCBIfam" id="NF003950">
    <property type="entry name" value="PRK05450.1-3"/>
    <property type="match status" value="1"/>
</dbReference>
<keyword evidence="2 4" id="KW-0548">Nucleotidyltransferase</keyword>
<comment type="subcellular location">
    <subcellularLocation>
        <location evidence="4">Cytoplasm</location>
    </subcellularLocation>
</comment>
<dbReference type="CDD" id="cd02517">
    <property type="entry name" value="CMP-KDO-Synthetase"/>
    <property type="match status" value="1"/>
</dbReference>
<dbReference type="AlphaFoldDB" id="A0A9D2KM83"/>
<comment type="function">
    <text evidence="4">Activates KDO (a required 8-carbon sugar) for incorporation into bacterial lipopolysaccharide in Gram-negative bacteria.</text>
</comment>
<comment type="pathway">
    <text evidence="4">Nucleotide-sugar biosynthesis; CMP-3-deoxy-D-manno-octulosonate biosynthesis; CMP-3-deoxy-D-manno-octulosonate from 3-deoxy-D-manno-octulosonate and CTP: step 1/1.</text>
</comment>